<proteinExistence type="predicted"/>
<keyword evidence="1" id="KW-0732">Signal</keyword>
<accession>A0A1M3L0A7</accession>
<organism evidence="2 3">
    <name type="scientific">Candidatus Kapaibacterium thiocyanatum</name>
    <dbReference type="NCBI Taxonomy" id="1895771"/>
    <lineage>
        <taxon>Bacteria</taxon>
        <taxon>Pseudomonadati</taxon>
        <taxon>Candidatus Kapaibacteriota</taxon>
        <taxon>Candidatus Kapaibacteriia</taxon>
        <taxon>Candidatus Kapaibacteriales</taxon>
        <taxon>Candidatus Kapaibacteriaceae</taxon>
        <taxon>Candidatus Kapaibacterium</taxon>
    </lineage>
</organism>
<name>A0A1M3L0A7_9BACT</name>
<reference evidence="2 3" key="1">
    <citation type="submission" date="2016-09" db="EMBL/GenBank/DDBJ databases">
        <title>Genome-resolved meta-omics ties microbial dynamics to process performance in biotechnology for thiocyanate degradation.</title>
        <authorList>
            <person name="Kantor R.S."/>
            <person name="Huddy R.J."/>
            <person name="Iyer R."/>
            <person name="Thomas B.C."/>
            <person name="Brown C.T."/>
            <person name="Anantharaman K."/>
            <person name="Tringe S."/>
            <person name="Hettich R.L."/>
            <person name="Harrison S.T."/>
            <person name="Banfield J.F."/>
        </authorList>
    </citation>
    <scope>NUCLEOTIDE SEQUENCE [LARGE SCALE GENOMIC DNA]</scope>
    <source>
        <strain evidence="2">59-99</strain>
    </source>
</reference>
<dbReference type="AlphaFoldDB" id="A0A1M3L0A7"/>
<gene>
    <name evidence="2" type="ORF">BGO89_03180</name>
</gene>
<feature type="chain" id="PRO_5012273718" description="DUF3943 domain-containing protein" evidence="1">
    <location>
        <begin position="25"/>
        <end position="360"/>
    </location>
</feature>
<dbReference type="Proteomes" id="UP000184233">
    <property type="component" value="Unassembled WGS sequence"/>
</dbReference>
<comment type="caution">
    <text evidence="2">The sequence shown here is derived from an EMBL/GenBank/DDBJ whole genome shotgun (WGS) entry which is preliminary data.</text>
</comment>
<dbReference type="STRING" id="1895771.BGO89_03180"/>
<evidence type="ECO:0000313" key="2">
    <source>
        <dbReference type="EMBL" id="OJX58247.1"/>
    </source>
</evidence>
<evidence type="ECO:0000256" key="1">
    <source>
        <dbReference type="SAM" id="SignalP"/>
    </source>
</evidence>
<feature type="signal peptide" evidence="1">
    <location>
        <begin position="1"/>
        <end position="24"/>
    </location>
</feature>
<sequence length="360" mass="39890">MIPLARRVILAAVLGLASFTNGMAQDSTRTYFYKPLNYGSMSMFTPWNVIINGSHDILQLDRQERRFDYISYGPGLEGVWRNLLAPGPAISKYGWWKFISTELLPLNLTKEGGQWLPNYQLHLIGGGMTYRMLSEWYEYQGVAAPDIWAGGTIAVYHVLNEAVENGRHRGYNTDLLADLLVFDWLGVVLFSNDDVAGFFSETLHMTDWSNLPVVTFPAGELSSNGLYYALKWNIPGLERWSAFYLMGMSNMGGASYRFDDEHSVTLAGGLRGKYLYDLDTNVNLKTLELVPTGGVYWDRNNSLMASLTASGQESQSVILNVYPGIVEIAGVSPAFWAAWGTTGGWGVGVAVRSGIGVGWK</sequence>
<evidence type="ECO:0008006" key="4">
    <source>
        <dbReference type="Google" id="ProtNLM"/>
    </source>
</evidence>
<protein>
    <recommendedName>
        <fullName evidence="4">DUF3943 domain-containing protein</fullName>
    </recommendedName>
</protein>
<evidence type="ECO:0000313" key="3">
    <source>
        <dbReference type="Proteomes" id="UP000184233"/>
    </source>
</evidence>
<dbReference type="EMBL" id="MKVH01000019">
    <property type="protein sequence ID" value="OJX58247.1"/>
    <property type="molecule type" value="Genomic_DNA"/>
</dbReference>